<dbReference type="AlphaFoldDB" id="A0A2M7G3D0"/>
<reference evidence="2 3" key="1">
    <citation type="submission" date="2017-09" db="EMBL/GenBank/DDBJ databases">
        <title>Depth-based differentiation of microbial function through sediment-hosted aquifers and enrichment of novel symbionts in the deep terrestrial subsurface.</title>
        <authorList>
            <person name="Probst A.J."/>
            <person name="Ladd B."/>
            <person name="Jarett J.K."/>
            <person name="Geller-Mcgrath D.E."/>
            <person name="Sieber C.M."/>
            <person name="Emerson J.B."/>
            <person name="Anantharaman K."/>
            <person name="Thomas B.C."/>
            <person name="Malmstrom R."/>
            <person name="Stieglmeier M."/>
            <person name="Klingl A."/>
            <person name="Woyke T."/>
            <person name="Ryan C.M."/>
            <person name="Banfield J.F."/>
        </authorList>
    </citation>
    <scope>NUCLEOTIDE SEQUENCE [LARGE SCALE GENOMIC DNA]</scope>
    <source>
        <strain evidence="2">CG17_big_fil_post_rev_8_21_14_2_50_48_46</strain>
    </source>
</reference>
<dbReference type="EMBL" id="PFFQ01000038">
    <property type="protein sequence ID" value="PIW16340.1"/>
    <property type="molecule type" value="Genomic_DNA"/>
</dbReference>
<proteinExistence type="inferred from homology"/>
<dbReference type="GO" id="GO:0019441">
    <property type="term" value="P:L-tryptophan catabolic process to kynurenine"/>
    <property type="evidence" value="ECO:0007669"/>
    <property type="project" value="UniProtKB-UniRule"/>
</dbReference>
<keyword evidence="1" id="KW-0479">Metal-binding</keyword>
<dbReference type="Gene3D" id="1.10.287.3810">
    <property type="match status" value="1"/>
</dbReference>
<dbReference type="GO" id="GO:0019442">
    <property type="term" value="P:L-tryptophan catabolic process to acetyl-CoA"/>
    <property type="evidence" value="ECO:0007669"/>
    <property type="project" value="TreeGrafter"/>
</dbReference>
<keyword evidence="1 2" id="KW-0223">Dioxygenase</keyword>
<keyword evidence="1" id="KW-0823">Tryptophan catabolism</keyword>
<dbReference type="EC" id="1.13.11.11" evidence="1"/>
<feature type="binding site" evidence="1">
    <location>
        <position position="113"/>
    </location>
    <ligand>
        <name>substrate</name>
    </ligand>
</feature>
<comment type="caution">
    <text evidence="1">Lacks conserved residue(s) required for the propagation of feature annotation.</text>
</comment>
<dbReference type="PANTHER" id="PTHR10138:SF0">
    <property type="entry name" value="TRYPTOPHAN 2,3-DIOXYGENASE"/>
    <property type="match status" value="1"/>
</dbReference>
<evidence type="ECO:0000256" key="1">
    <source>
        <dbReference type="HAMAP-Rule" id="MF_01972"/>
    </source>
</evidence>
<dbReference type="HAMAP" id="MF_01972">
    <property type="entry name" value="T23O"/>
    <property type="match status" value="1"/>
</dbReference>
<feature type="binding site" description="axial binding residue" evidence="1">
    <location>
        <position position="299"/>
    </location>
    <ligand>
        <name>heme</name>
        <dbReference type="ChEBI" id="CHEBI:30413"/>
    </ligand>
    <ligandPart>
        <name>Fe</name>
        <dbReference type="ChEBI" id="CHEBI:18248"/>
    </ligandPart>
</feature>
<sequence length="368" mass="42763">MAEQNASSPVYYADYLKLDKILDAQKPLSNLEGQAAHDEMLFIIIHQAYELWFKQVLHELDSVMAFFRQPTVSEDQMGIAVARLERIIEIQRLMLMQMQVLQTMQPLDFLDFRDQLYPASGFQSYQFRILENRLGLKPEQRVPYHQGRYDASLDARHQNLLKTAESEPSLLELVEKWLERTPFLTFGGFDFWESYRQAVEALFDGDAARISSNPLLGSEDIQQHLARLHSTRETFATLFSEAQYQELQHKGERRLSYKATKAALLILLYRERPILHLPYRLLNALSTIDELLTTWRYRHALNVQRMIGTKVGTGGSMGFEYLLQTMASHRIFGDFNQLSTFMIPRSALPDLPTEIERQLGFFYQGEPV</sequence>
<keyword evidence="1" id="KW-0560">Oxidoreductase</keyword>
<protein>
    <recommendedName>
        <fullName evidence="1">Tryptophan 2,3-dioxygenase</fullName>
        <shortName evidence="1">TDO</shortName>
        <ecNumber evidence="1">1.13.11.11</ecNumber>
    </recommendedName>
    <alternativeName>
        <fullName evidence="1">Tryptamin 2,3-dioxygenase</fullName>
    </alternativeName>
    <alternativeName>
        <fullName evidence="1">Tryptophan oxygenase</fullName>
        <shortName evidence="1">TO</shortName>
        <shortName evidence="1">TRPO</shortName>
    </alternativeName>
    <alternativeName>
        <fullName evidence="1">Tryptophan pyrrolase</fullName>
    </alternativeName>
    <alternativeName>
        <fullName evidence="1">Tryptophanase</fullName>
    </alternativeName>
</protein>
<organism evidence="2 3">
    <name type="scientific">bacterium (Candidatus Blackallbacteria) CG17_big_fil_post_rev_8_21_14_2_50_48_46</name>
    <dbReference type="NCBI Taxonomy" id="2014261"/>
    <lineage>
        <taxon>Bacteria</taxon>
        <taxon>Candidatus Blackallbacteria</taxon>
    </lineage>
</organism>
<dbReference type="SUPFAM" id="SSF140959">
    <property type="entry name" value="Indolic compounds 2,3-dioxygenase-like"/>
    <property type="match status" value="1"/>
</dbReference>
<gene>
    <name evidence="1" type="primary">kynA</name>
    <name evidence="2" type="ORF">COW36_13500</name>
</gene>
<comment type="similarity">
    <text evidence="1">Belongs to the tryptophan 2,3-dioxygenase family.</text>
</comment>
<comment type="catalytic activity">
    <reaction evidence="1">
        <text>L-tryptophan + O2 = N-formyl-L-kynurenine</text>
        <dbReference type="Rhea" id="RHEA:24536"/>
        <dbReference type="ChEBI" id="CHEBI:15379"/>
        <dbReference type="ChEBI" id="CHEBI:57912"/>
        <dbReference type="ChEBI" id="CHEBI:58629"/>
        <dbReference type="EC" id="1.13.11.11"/>
    </reaction>
</comment>
<comment type="caution">
    <text evidence="2">The sequence shown here is derived from an EMBL/GenBank/DDBJ whole genome shotgun (WGS) entry which is preliminary data.</text>
</comment>
<name>A0A2M7G3D0_9BACT</name>
<accession>A0A2M7G3D0</accession>
<evidence type="ECO:0000313" key="2">
    <source>
        <dbReference type="EMBL" id="PIW16340.1"/>
    </source>
</evidence>
<dbReference type="Proteomes" id="UP000231019">
    <property type="component" value="Unassembled WGS sequence"/>
</dbReference>
<comment type="function">
    <text evidence="1">Heme-dependent dioxygenase that catalyzes the oxidative cleavage of the L-tryptophan (L-Trp) pyrrole ring and converts L-tryptophan to N-formyl-L-kynurenine. Catalyzes the oxidative cleavage of the indole moiety.</text>
</comment>
<dbReference type="GO" id="GO:0046872">
    <property type="term" value="F:metal ion binding"/>
    <property type="evidence" value="ECO:0007669"/>
    <property type="project" value="UniProtKB-KW"/>
</dbReference>
<dbReference type="GO" id="GO:0020037">
    <property type="term" value="F:heme binding"/>
    <property type="evidence" value="ECO:0007669"/>
    <property type="project" value="UniProtKB-UniRule"/>
</dbReference>
<dbReference type="InterPro" id="IPR004981">
    <property type="entry name" value="Trp_2_3_dOase"/>
</dbReference>
<comment type="subunit">
    <text evidence="1">Homotetramer.</text>
</comment>
<dbReference type="GO" id="GO:0004833">
    <property type="term" value="F:L-tryptophan 2,3-dioxygenase activity"/>
    <property type="evidence" value="ECO:0007669"/>
    <property type="project" value="UniProtKB-UniRule"/>
</dbReference>
<dbReference type="InterPro" id="IPR037217">
    <property type="entry name" value="Trp/Indoleamine_2_3_dOase-like"/>
</dbReference>
<keyword evidence="1" id="KW-0349">Heme</keyword>
<dbReference type="PANTHER" id="PTHR10138">
    <property type="entry name" value="TRYPTOPHAN 2,3-DIOXYGENASE"/>
    <property type="match status" value="1"/>
</dbReference>
<dbReference type="UniPathway" id="UPA00333">
    <property type="reaction ID" value="UER00453"/>
</dbReference>
<feature type="binding site" evidence="1">
    <location>
        <position position="313"/>
    </location>
    <ligand>
        <name>substrate</name>
    </ligand>
</feature>
<dbReference type="Pfam" id="PF03301">
    <property type="entry name" value="Trp_dioxygenase"/>
    <property type="match status" value="1"/>
</dbReference>
<evidence type="ECO:0000313" key="3">
    <source>
        <dbReference type="Proteomes" id="UP000231019"/>
    </source>
</evidence>
<keyword evidence="1" id="KW-0408">Iron</keyword>
<comment type="pathway">
    <text evidence="1">Amino-acid degradation; L-tryptophan degradation via kynurenine pathway; L-kynurenine from L-tryptophan: step 1/2.</text>
</comment>
<dbReference type="Gene3D" id="1.20.58.480">
    <property type="match status" value="1"/>
</dbReference>
<feature type="binding site" evidence="1">
    <location>
        <begin position="42"/>
        <end position="46"/>
    </location>
    <ligand>
        <name>substrate</name>
    </ligand>
</feature>
<comment type="cofactor">
    <cofactor evidence="1">
        <name>heme</name>
        <dbReference type="ChEBI" id="CHEBI:30413"/>
    </cofactor>
    <text evidence="1">Binds 1 heme group per subunit.</text>
</comment>